<evidence type="ECO:0000256" key="2">
    <source>
        <dbReference type="ARBA" id="ARBA00022475"/>
    </source>
</evidence>
<feature type="transmembrane region" description="Helical" evidence="8">
    <location>
        <begin position="494"/>
        <end position="510"/>
    </location>
</feature>
<feature type="transmembrane region" description="Helical" evidence="8">
    <location>
        <begin position="522"/>
        <end position="543"/>
    </location>
</feature>
<dbReference type="InterPro" id="IPR036259">
    <property type="entry name" value="MFS_trans_sf"/>
</dbReference>
<dbReference type="RefSeq" id="WP_138952443.1">
    <property type="nucleotide sequence ID" value="NZ_CP040749.1"/>
</dbReference>
<dbReference type="OrthoDB" id="8670769at2"/>
<accession>A0A5B7U254</accession>
<keyword evidence="3 8" id="KW-0812">Transmembrane</keyword>
<evidence type="ECO:0000259" key="10">
    <source>
        <dbReference type="Pfam" id="PF13515"/>
    </source>
</evidence>
<keyword evidence="4 8" id="KW-1133">Transmembrane helix</keyword>
<feature type="transmembrane region" description="Helical" evidence="8">
    <location>
        <begin position="405"/>
        <end position="434"/>
    </location>
</feature>
<sequence length="749" mass="84927">MVGNLLKSIELFLKGASFYRGIVLTIAVTLPIAILYSIGQTAIIVPIVFGTFVNAPSDIPGSLKRKVNGIFISISLTAIVTLLILFAKPYFLVLLIALAILSFFSAMIAVYGFRGSLIAFSGLLAMVLALAVKDISGIDILLHVGLLIIGGLWYLIISLLLSRISSKKDQKKLLSDTLELTGEYLKLRGRLLTERDLHDDLFKKILELQTKISEKHETLRESLLITRRKTGRSHYEERRLLIFISLIDILELALANTLDYSKIDDLFNTKKNYLETFSNVNVVMGEHLVMLSKAIINNDKIPTKNELLNVFANAHKEIDNYVAEVGLPEAREGALTLRNIYTYQQQLLYQIRAIRRVMANVKNAAKLSVKKQEESQFITLQEYRFSIILEHLSFKSTIFRHALRLSVAVVAAYLLGSLLDIKNAYWIILTLIVIMRPNYGLTRERFLNRIIGTIIGAAVAALIIFTTQNIIVYGVLAVLSLTFAFSLIQQSYKVGAAFITLHVIFVYALLQPNAFSVIGYRVLDTLIGAILAVIANYVLWPLWEFKNLDQDILAVLKANNNYLLATQKLYNKTNGLNTHYKMPRKEAFLAMSELNAAFQRVTQDPKSKQKEYQLIYDIVTLNHTIISAIASLGSFIQKHKVSSLNEQFDVFIIHISNNLKEARNILDKNKKLKINQDDNIENAKEELLDNYINLANERDQEIKSGQLDVKEEMLINLQEAHLLYNQLIWLRNLTDNLKKATFKYKELVK</sequence>
<dbReference type="AlphaFoldDB" id="A0A5B7U254"/>
<comment type="similarity">
    <text evidence="6">Belongs to the YccS/YhfK family.</text>
</comment>
<gene>
    <name evidence="11" type="ORF">FF125_06615</name>
</gene>
<dbReference type="PANTHER" id="PTHR30509">
    <property type="entry name" value="P-HYDROXYBENZOIC ACID EFFLUX PUMP SUBUNIT-RELATED"/>
    <property type="match status" value="1"/>
</dbReference>
<evidence type="ECO:0000256" key="3">
    <source>
        <dbReference type="ARBA" id="ARBA00022692"/>
    </source>
</evidence>
<dbReference type="PANTHER" id="PTHR30509:SF8">
    <property type="entry name" value="INNER MEMBRANE PROTEIN YCCS"/>
    <property type="match status" value="1"/>
</dbReference>
<feature type="transmembrane region" description="Helical" evidence="8">
    <location>
        <begin position="22"/>
        <end position="55"/>
    </location>
</feature>
<dbReference type="GO" id="GO:0005886">
    <property type="term" value="C:plasma membrane"/>
    <property type="evidence" value="ECO:0007669"/>
    <property type="project" value="UniProtKB-SubCell"/>
</dbReference>
<feature type="transmembrane region" description="Helical" evidence="8">
    <location>
        <begin position="67"/>
        <end position="86"/>
    </location>
</feature>
<evidence type="ECO:0000313" key="12">
    <source>
        <dbReference type="Proteomes" id="UP000306229"/>
    </source>
</evidence>
<proteinExistence type="inferred from homology"/>
<feature type="transmembrane region" description="Helical" evidence="8">
    <location>
        <begin position="470"/>
        <end position="488"/>
    </location>
</feature>
<evidence type="ECO:0000256" key="8">
    <source>
        <dbReference type="SAM" id="Phobius"/>
    </source>
</evidence>
<feature type="transmembrane region" description="Helical" evidence="8">
    <location>
        <begin position="92"/>
        <end position="110"/>
    </location>
</feature>
<evidence type="ECO:0000259" key="9">
    <source>
        <dbReference type="Pfam" id="PF12805"/>
    </source>
</evidence>
<evidence type="ECO:0000256" key="5">
    <source>
        <dbReference type="ARBA" id="ARBA00023136"/>
    </source>
</evidence>
<protein>
    <submittedName>
        <fullName evidence="11">Uncharacterized protein</fullName>
    </submittedName>
</protein>
<feature type="domain" description="Integral membrane bound transporter" evidence="10">
    <location>
        <begin position="412"/>
        <end position="534"/>
    </location>
</feature>
<dbReference type="InterPro" id="IPR032692">
    <property type="entry name" value="YccS_N"/>
</dbReference>
<keyword evidence="2" id="KW-1003">Cell membrane</keyword>
<dbReference type="InterPro" id="IPR049453">
    <property type="entry name" value="Memb_transporter_dom"/>
</dbReference>
<feature type="transmembrane region" description="Helical" evidence="8">
    <location>
        <begin position="446"/>
        <end position="465"/>
    </location>
</feature>
<keyword evidence="7" id="KW-0175">Coiled coil</keyword>
<comment type="subcellular location">
    <subcellularLocation>
        <location evidence="1">Cell membrane</location>
        <topology evidence="1">Multi-pass membrane protein</topology>
    </subcellularLocation>
</comment>
<evidence type="ECO:0000256" key="7">
    <source>
        <dbReference type="SAM" id="Coils"/>
    </source>
</evidence>
<evidence type="ECO:0000256" key="1">
    <source>
        <dbReference type="ARBA" id="ARBA00004651"/>
    </source>
</evidence>
<dbReference type="Proteomes" id="UP000306229">
    <property type="component" value="Chromosome"/>
</dbReference>
<dbReference type="Pfam" id="PF13515">
    <property type="entry name" value="FUSC_2"/>
    <property type="match status" value="1"/>
</dbReference>
<keyword evidence="12" id="KW-1185">Reference proteome</keyword>
<evidence type="ECO:0000313" key="11">
    <source>
        <dbReference type="EMBL" id="QCX41012.1"/>
    </source>
</evidence>
<name>A0A5B7U254_9FLAO</name>
<evidence type="ECO:0000256" key="4">
    <source>
        <dbReference type="ARBA" id="ARBA00022989"/>
    </source>
</evidence>
<evidence type="ECO:0000256" key="6">
    <source>
        <dbReference type="ARBA" id="ARBA00043993"/>
    </source>
</evidence>
<feature type="domain" description="Integral membrane protein YccS N-terminal" evidence="9">
    <location>
        <begin position="70"/>
        <end position="340"/>
    </location>
</feature>
<dbReference type="KEGG" id="fbe:FF125_06615"/>
<dbReference type="SUPFAM" id="SSF103473">
    <property type="entry name" value="MFS general substrate transporter"/>
    <property type="match status" value="1"/>
</dbReference>
<keyword evidence="5 8" id="KW-0472">Membrane</keyword>
<reference evidence="11 12" key="1">
    <citation type="submission" date="2019-05" db="EMBL/GenBank/DDBJ databases">
        <title>Algicella ahnfeltiae gen. nov., sp. nov., a novel marine bacterium of the family Flavobacteriaceae isolated from a red alga.</title>
        <authorList>
            <person name="Nedashkovskaya O.I."/>
            <person name="Kukhlevskiy A.D."/>
            <person name="Kim S.-G."/>
            <person name="Zhukova N.V."/>
            <person name="Mikhailov V.V."/>
        </authorList>
    </citation>
    <scope>NUCLEOTIDE SEQUENCE [LARGE SCALE GENOMIC DNA]</scope>
    <source>
        <strain evidence="11 12">10Alg115</strain>
    </source>
</reference>
<dbReference type="Pfam" id="PF12805">
    <property type="entry name" value="FUSC-like"/>
    <property type="match status" value="1"/>
</dbReference>
<dbReference type="EMBL" id="CP040749">
    <property type="protein sequence ID" value="QCX41012.1"/>
    <property type="molecule type" value="Genomic_DNA"/>
</dbReference>
<feature type="transmembrane region" description="Helical" evidence="8">
    <location>
        <begin position="141"/>
        <end position="162"/>
    </location>
</feature>
<organism evidence="11 12">
    <name type="scientific">Aureibaculum algae</name>
    <dbReference type="NCBI Taxonomy" id="2584122"/>
    <lineage>
        <taxon>Bacteria</taxon>
        <taxon>Pseudomonadati</taxon>
        <taxon>Bacteroidota</taxon>
        <taxon>Flavobacteriia</taxon>
        <taxon>Flavobacteriales</taxon>
        <taxon>Flavobacteriaceae</taxon>
        <taxon>Aureibaculum</taxon>
    </lineage>
</organism>
<feature type="coiled-coil region" evidence="7">
    <location>
        <begin position="666"/>
        <end position="697"/>
    </location>
</feature>